<evidence type="ECO:0000256" key="6">
    <source>
        <dbReference type="ARBA" id="ARBA00022840"/>
    </source>
</evidence>
<evidence type="ECO:0000256" key="5">
    <source>
        <dbReference type="ARBA" id="ARBA00022777"/>
    </source>
</evidence>
<evidence type="ECO:0000313" key="12">
    <source>
        <dbReference type="EMBL" id="KAG8629022.1"/>
    </source>
</evidence>
<dbReference type="PANTHER" id="PTHR24356">
    <property type="entry name" value="SERINE/THREONINE-PROTEIN KINASE"/>
    <property type="match status" value="1"/>
</dbReference>
<feature type="compositionally biased region" description="Polar residues" evidence="9">
    <location>
        <begin position="930"/>
        <end position="939"/>
    </location>
</feature>
<dbReference type="SMART" id="SM00220">
    <property type="entry name" value="S_TKc"/>
    <property type="match status" value="1"/>
</dbReference>
<feature type="region of interest" description="Disordered" evidence="9">
    <location>
        <begin position="257"/>
        <end position="293"/>
    </location>
</feature>
<reference evidence="12" key="1">
    <citation type="submission" date="2021-07" db="EMBL/GenBank/DDBJ databases">
        <title>Elsinoe batatas strain:CRI-CJ2 Genome sequencing and assembly.</title>
        <authorList>
            <person name="Huang L."/>
        </authorList>
    </citation>
    <scope>NUCLEOTIDE SEQUENCE</scope>
    <source>
        <strain evidence="12">CRI-CJ2</strain>
    </source>
</reference>
<evidence type="ECO:0000256" key="9">
    <source>
        <dbReference type="SAM" id="MobiDB-lite"/>
    </source>
</evidence>
<evidence type="ECO:0000259" key="10">
    <source>
        <dbReference type="PROSITE" id="PS50011"/>
    </source>
</evidence>
<dbReference type="Gene3D" id="3.30.200.20">
    <property type="entry name" value="Phosphorylase Kinase, domain 1"/>
    <property type="match status" value="1"/>
</dbReference>
<accession>A0A8K0L4V7</accession>
<dbReference type="SUPFAM" id="SSF56112">
    <property type="entry name" value="Protein kinase-like (PK-like)"/>
    <property type="match status" value="1"/>
</dbReference>
<keyword evidence="3" id="KW-0808">Transferase</keyword>
<evidence type="ECO:0000256" key="1">
    <source>
        <dbReference type="ARBA" id="ARBA00012513"/>
    </source>
</evidence>
<comment type="caution">
    <text evidence="12">The sequence shown here is derived from an EMBL/GenBank/DDBJ whole genome shotgun (WGS) entry which is preliminary data.</text>
</comment>
<dbReference type="Proteomes" id="UP000809789">
    <property type="component" value="Unassembled WGS sequence"/>
</dbReference>
<keyword evidence="2" id="KW-0723">Serine/threonine-protein kinase</keyword>
<keyword evidence="4" id="KW-0547">Nucleotide-binding</keyword>
<feature type="region of interest" description="Disordered" evidence="9">
    <location>
        <begin position="804"/>
        <end position="825"/>
    </location>
</feature>
<dbReference type="PANTHER" id="PTHR24356:SF400">
    <property type="entry name" value="SERINE_THREONINE-PROTEIN KINASE CBK1"/>
    <property type="match status" value="1"/>
</dbReference>
<dbReference type="InterPro" id="IPR050236">
    <property type="entry name" value="Ser_Thr_kinase_AGC"/>
</dbReference>
<dbReference type="GO" id="GO:0004674">
    <property type="term" value="F:protein serine/threonine kinase activity"/>
    <property type="evidence" value="ECO:0007669"/>
    <property type="project" value="UniProtKB-KW"/>
</dbReference>
<proteinExistence type="predicted"/>
<evidence type="ECO:0000259" key="11">
    <source>
        <dbReference type="PROSITE" id="PS51285"/>
    </source>
</evidence>
<feature type="compositionally biased region" description="Polar residues" evidence="9">
    <location>
        <begin position="577"/>
        <end position="586"/>
    </location>
</feature>
<dbReference type="GO" id="GO:0035556">
    <property type="term" value="P:intracellular signal transduction"/>
    <property type="evidence" value="ECO:0007669"/>
    <property type="project" value="TreeGrafter"/>
</dbReference>
<dbReference type="Pfam" id="PF00069">
    <property type="entry name" value="Pkinase"/>
    <property type="match status" value="2"/>
</dbReference>
<evidence type="ECO:0000313" key="13">
    <source>
        <dbReference type="Proteomes" id="UP000809789"/>
    </source>
</evidence>
<sequence>MPISQSQSVRHRVDEAVWRPWSEVFHDTGHCSTMTSTSLGDRMFRKLSLHGLGRNKSQTQAVKKRKIPSTRNEVTRRSILRKGATSDATLDANDLTSTEKNGKGRAVQFDGSPDSASEELFHADIDRTPSSHRAPETVRKSPKRPKSDEQQTSTTSSFLQDLKVRRPFLRKKPRMPPIETREAQPKILLPAAEPGYTSDSPSSYHQSTNGTSPISQISTAPTSLFSNISPVQSQTSQGTKSSPDKTVTNGLTAITAARESTSPQEHEISCVPAASTSESANELDTSPSPSLGSISTAEKAAAAKIYLETHFNKLFAQGPSDRSVRRRSFERYLTSLPVTDEQLRVLKTSSLMRHEMKGIDIAGYQVVRVLGKGSFGVVRLVTERAAWTSMRQNSLLSLAQDDRRPSLSHLSPSEVYAMKVIRKSTMLRNSQEAHLRAERDFLVASAASNSNWVVPLISAFQDNTNLYLVMEYMVGGDFLGLLLREDVLDESVARWYMAEMILCIEGAHRMKWIHRDVKPDNFLIDSKGHLKISDFGLAFDGWWGHDQSYFARLRYSLAEKMGIQIKGDEEDEEDAKASSSTLSGPQSKDKRSTRMKPTDGSIVESNDLLAHRNLSLRNQARSIVGTGQYMAPEIILGHPYDGRCDWWSLGVILYECLYGRTPFYRESRQATKECIVRHEETLWFPEGERWSRPGSDYRRWLMPVSSLGMDLICQLLRSKDMRLGSRGYETVEKRGLGAMFARKEKEVTFVVAEAVDEIKAHAWFEGVPWGHMHQMVPPFVPRVREGQSVTKYFEDEKSILFEESEATSVEAGPGSVDGPDEGGEGYWLRKARLQQEKRELGMMGKEDESFERLKRDVGPYWECWKSARVMEMEAAELNGVLHVAAEMQTIVSPQMPPDEDVKTVPALGGPSPRLGVELPDKRLEKDSPPVDSQTASLTMPTRIPATKPSTASLRPAAPKPKKRAKDKLLRDPALAKQVMEVRKKTAFLGYTFRRMKGPELWFEGGMVGVSYGGQPVWSGGYAGGMDGQGWGGIGMDGAGDWRESRKGGIGLQMWKGWKMWKVVKSWV</sequence>
<feature type="region of interest" description="Disordered" evidence="9">
    <location>
        <begin position="567"/>
        <end position="600"/>
    </location>
</feature>
<feature type="compositionally biased region" description="Basic residues" evidence="9">
    <location>
        <begin position="165"/>
        <end position="174"/>
    </location>
</feature>
<organism evidence="12 13">
    <name type="scientific">Elsinoe batatas</name>
    <dbReference type="NCBI Taxonomy" id="2601811"/>
    <lineage>
        <taxon>Eukaryota</taxon>
        <taxon>Fungi</taxon>
        <taxon>Dikarya</taxon>
        <taxon>Ascomycota</taxon>
        <taxon>Pezizomycotina</taxon>
        <taxon>Dothideomycetes</taxon>
        <taxon>Dothideomycetidae</taxon>
        <taxon>Myriangiales</taxon>
        <taxon>Elsinoaceae</taxon>
        <taxon>Elsinoe</taxon>
    </lineage>
</organism>
<dbReference type="InterPro" id="IPR000719">
    <property type="entry name" value="Prot_kinase_dom"/>
</dbReference>
<feature type="region of interest" description="Disordered" evidence="9">
    <location>
        <begin position="55"/>
        <end position="218"/>
    </location>
</feature>
<feature type="domain" description="AGC-kinase C-terminal" evidence="11">
    <location>
        <begin position="765"/>
        <end position="838"/>
    </location>
</feature>
<protein>
    <recommendedName>
        <fullName evidence="1">non-specific serine/threonine protein kinase</fullName>
        <ecNumber evidence="1">2.7.11.1</ecNumber>
    </recommendedName>
</protein>
<feature type="compositionally biased region" description="Polar residues" evidence="9">
    <location>
        <begin position="150"/>
        <end position="159"/>
    </location>
</feature>
<dbReference type="EMBL" id="JAESVG020000003">
    <property type="protein sequence ID" value="KAG8629022.1"/>
    <property type="molecule type" value="Genomic_DNA"/>
</dbReference>
<keyword evidence="13" id="KW-1185">Reference proteome</keyword>
<keyword evidence="6" id="KW-0067">ATP-binding</keyword>
<evidence type="ECO:0000256" key="4">
    <source>
        <dbReference type="ARBA" id="ARBA00022741"/>
    </source>
</evidence>
<evidence type="ECO:0000256" key="8">
    <source>
        <dbReference type="ARBA" id="ARBA00048679"/>
    </source>
</evidence>
<feature type="compositionally biased region" description="Basic and acidic residues" evidence="9">
    <location>
        <begin position="918"/>
        <end position="928"/>
    </location>
</feature>
<name>A0A8K0L4V7_9PEZI</name>
<feature type="compositionally biased region" description="Polar residues" evidence="9">
    <location>
        <begin position="197"/>
        <end position="218"/>
    </location>
</feature>
<feature type="region of interest" description="Disordered" evidence="9">
    <location>
        <begin position="894"/>
        <end position="966"/>
    </location>
</feature>
<feature type="compositionally biased region" description="Basic and acidic residues" evidence="9">
    <location>
        <begin position="119"/>
        <end position="149"/>
    </location>
</feature>
<dbReference type="PROSITE" id="PS51285">
    <property type="entry name" value="AGC_KINASE_CTER"/>
    <property type="match status" value="1"/>
</dbReference>
<dbReference type="GO" id="GO:0005524">
    <property type="term" value="F:ATP binding"/>
    <property type="evidence" value="ECO:0007669"/>
    <property type="project" value="UniProtKB-KW"/>
</dbReference>
<keyword evidence="5" id="KW-0418">Kinase</keyword>
<dbReference type="EC" id="2.7.11.1" evidence="1"/>
<evidence type="ECO:0000256" key="3">
    <source>
        <dbReference type="ARBA" id="ARBA00022679"/>
    </source>
</evidence>
<comment type="catalytic activity">
    <reaction evidence="8">
        <text>L-seryl-[protein] + ATP = O-phospho-L-seryl-[protein] + ADP + H(+)</text>
        <dbReference type="Rhea" id="RHEA:17989"/>
        <dbReference type="Rhea" id="RHEA-COMP:9863"/>
        <dbReference type="Rhea" id="RHEA-COMP:11604"/>
        <dbReference type="ChEBI" id="CHEBI:15378"/>
        <dbReference type="ChEBI" id="CHEBI:29999"/>
        <dbReference type="ChEBI" id="CHEBI:30616"/>
        <dbReference type="ChEBI" id="CHEBI:83421"/>
        <dbReference type="ChEBI" id="CHEBI:456216"/>
        <dbReference type="EC" id="2.7.11.1"/>
    </reaction>
</comment>
<evidence type="ECO:0000256" key="2">
    <source>
        <dbReference type="ARBA" id="ARBA00022527"/>
    </source>
</evidence>
<dbReference type="OrthoDB" id="3638488at2759"/>
<feature type="domain" description="Protein kinase" evidence="10">
    <location>
        <begin position="364"/>
        <end position="764"/>
    </location>
</feature>
<dbReference type="InterPro" id="IPR000961">
    <property type="entry name" value="AGC-kinase_C"/>
</dbReference>
<gene>
    <name evidence="12" type="ORF">KVT40_002887</name>
</gene>
<feature type="compositionally biased region" description="Polar residues" evidence="9">
    <location>
        <begin position="274"/>
        <end position="293"/>
    </location>
</feature>
<evidence type="ECO:0000256" key="7">
    <source>
        <dbReference type="ARBA" id="ARBA00047899"/>
    </source>
</evidence>
<comment type="catalytic activity">
    <reaction evidence="7">
        <text>L-threonyl-[protein] + ATP = O-phospho-L-threonyl-[protein] + ADP + H(+)</text>
        <dbReference type="Rhea" id="RHEA:46608"/>
        <dbReference type="Rhea" id="RHEA-COMP:11060"/>
        <dbReference type="Rhea" id="RHEA-COMP:11605"/>
        <dbReference type="ChEBI" id="CHEBI:15378"/>
        <dbReference type="ChEBI" id="CHEBI:30013"/>
        <dbReference type="ChEBI" id="CHEBI:30616"/>
        <dbReference type="ChEBI" id="CHEBI:61977"/>
        <dbReference type="ChEBI" id="CHEBI:456216"/>
        <dbReference type="EC" id="2.7.11.1"/>
    </reaction>
</comment>
<dbReference type="AlphaFoldDB" id="A0A8K0L4V7"/>
<dbReference type="InterPro" id="IPR011009">
    <property type="entry name" value="Kinase-like_dom_sf"/>
</dbReference>
<dbReference type="PROSITE" id="PS50011">
    <property type="entry name" value="PROTEIN_KINASE_DOM"/>
    <property type="match status" value="1"/>
</dbReference>
<dbReference type="Gene3D" id="1.10.510.10">
    <property type="entry name" value="Transferase(Phosphotransferase) domain 1"/>
    <property type="match status" value="1"/>
</dbReference>